<accession>A0AAI8L7Q1</accession>
<dbReference type="EMBL" id="CP032427">
    <property type="protein sequence ID" value="AYC43125.1"/>
    <property type="molecule type" value="Genomic_DNA"/>
</dbReference>
<dbReference type="RefSeq" id="WP_246091224.1">
    <property type="nucleotide sequence ID" value="NZ_CP032427.1"/>
</dbReference>
<feature type="compositionally biased region" description="Low complexity" evidence="1">
    <location>
        <begin position="1"/>
        <end position="10"/>
    </location>
</feature>
<dbReference type="GeneID" id="91287431"/>
<dbReference type="Proteomes" id="UP000265765">
    <property type="component" value="Chromosome"/>
</dbReference>
<dbReference type="AlphaFoldDB" id="A0AAI8L7Q1"/>
<organism evidence="2 3">
    <name type="scientific">Streptomyces griseorubiginosus</name>
    <dbReference type="NCBI Taxonomy" id="67304"/>
    <lineage>
        <taxon>Bacteria</taxon>
        <taxon>Bacillati</taxon>
        <taxon>Actinomycetota</taxon>
        <taxon>Actinomycetes</taxon>
        <taxon>Kitasatosporales</taxon>
        <taxon>Streptomycetaceae</taxon>
        <taxon>Streptomyces</taxon>
    </lineage>
</organism>
<name>A0AAI8L7Q1_9ACTN</name>
<dbReference type="KEGG" id="sge:DWG14_07431"/>
<reference evidence="2 3" key="1">
    <citation type="submission" date="2018-09" db="EMBL/GenBank/DDBJ databases">
        <title>Production of Trimethoprim by Streptomyces sp. 3E-1.</title>
        <authorList>
            <person name="Kang H.J."/>
            <person name="Kim S.B."/>
        </authorList>
    </citation>
    <scope>NUCLEOTIDE SEQUENCE [LARGE SCALE GENOMIC DNA]</scope>
    <source>
        <strain evidence="2 3">3E-1</strain>
    </source>
</reference>
<feature type="region of interest" description="Disordered" evidence="1">
    <location>
        <begin position="1"/>
        <end position="181"/>
    </location>
</feature>
<evidence type="ECO:0000313" key="3">
    <source>
        <dbReference type="Proteomes" id="UP000265765"/>
    </source>
</evidence>
<evidence type="ECO:0000313" key="2">
    <source>
        <dbReference type="EMBL" id="AYC43125.1"/>
    </source>
</evidence>
<proteinExistence type="predicted"/>
<gene>
    <name evidence="2" type="ORF">DWG14_07431</name>
</gene>
<protein>
    <submittedName>
        <fullName evidence="2">Uncharacterized protein</fullName>
    </submittedName>
</protein>
<feature type="compositionally biased region" description="Low complexity" evidence="1">
    <location>
        <begin position="83"/>
        <end position="155"/>
    </location>
</feature>
<evidence type="ECO:0000256" key="1">
    <source>
        <dbReference type="SAM" id="MobiDB-lite"/>
    </source>
</evidence>
<sequence length="321" mass="32767">MSQSSGSTSQEGGGKNIVGTPSAPQPIPQSWVRGPKSTEPAHPETDGGTAPVRQEAPAPRTRSVVAPGPRQITPAVSRPPAPAAGQATATGGPAARQSTAPGPPAAQQTTALGSPAARQPTAPGPPAARQTTAPRAPAAQQAASSVNSSVRKASSGRPAEQGRGRSKRAGRAAGGRSREEVGWVKAHGGSGATSLVEALGGVDVGDRWPEPARGEPYRIVLVGRTSARGLRSVSRALGALKDGNAPQGLELLAVVLVADAPGRLPLGLLRRIRVLRSVAPVHRVPWIPAWRTDGPLKYVPRQLVTLSRLVGSDVYGEGARS</sequence>